<dbReference type="Proteomes" id="UP000199053">
    <property type="component" value="Unassembled WGS sequence"/>
</dbReference>
<evidence type="ECO:0000313" key="3">
    <source>
        <dbReference type="Proteomes" id="UP000199053"/>
    </source>
</evidence>
<dbReference type="STRING" id="246191.SAMN05660337_0729"/>
<sequence length="74" mass="8297">MFDKVKTVLSQMTGCPVDKIQKDTAIKSLEGWDSLKHIKIVLAIEEAFDTVFTGSEIEKLTDVKSILETLQQRG</sequence>
<evidence type="ECO:0000259" key="1">
    <source>
        <dbReference type="PROSITE" id="PS50075"/>
    </source>
</evidence>
<dbReference type="OrthoDB" id="9811033at2"/>
<keyword evidence="3" id="KW-1185">Reference proteome</keyword>
<organism evidence="2 3">
    <name type="scientific">Maridesulfovibrio ferrireducens</name>
    <dbReference type="NCBI Taxonomy" id="246191"/>
    <lineage>
        <taxon>Bacteria</taxon>
        <taxon>Pseudomonadati</taxon>
        <taxon>Thermodesulfobacteriota</taxon>
        <taxon>Desulfovibrionia</taxon>
        <taxon>Desulfovibrionales</taxon>
        <taxon>Desulfovibrionaceae</taxon>
        <taxon>Maridesulfovibrio</taxon>
    </lineage>
</organism>
<dbReference type="RefSeq" id="WP_092158298.1">
    <property type="nucleotide sequence ID" value="NZ_FNGA01000001.1"/>
</dbReference>
<feature type="domain" description="Carrier" evidence="1">
    <location>
        <begin position="1"/>
        <end position="74"/>
    </location>
</feature>
<name>A0A1G9CMH2_9BACT</name>
<evidence type="ECO:0000313" key="2">
    <source>
        <dbReference type="EMBL" id="SDK52766.1"/>
    </source>
</evidence>
<dbReference type="SUPFAM" id="SSF47336">
    <property type="entry name" value="ACP-like"/>
    <property type="match status" value="1"/>
</dbReference>
<reference evidence="3" key="1">
    <citation type="submission" date="2016-10" db="EMBL/GenBank/DDBJ databases">
        <authorList>
            <person name="Varghese N."/>
            <person name="Submissions S."/>
        </authorList>
    </citation>
    <scope>NUCLEOTIDE SEQUENCE [LARGE SCALE GENOMIC DNA]</scope>
    <source>
        <strain evidence="3">DSM 16995</strain>
    </source>
</reference>
<dbReference type="Pfam" id="PF00550">
    <property type="entry name" value="PP-binding"/>
    <property type="match status" value="1"/>
</dbReference>
<protein>
    <submittedName>
        <fullName evidence="2">Acyl carrier protein</fullName>
    </submittedName>
</protein>
<accession>A0A1G9CMH2</accession>
<gene>
    <name evidence="2" type="ORF">SAMN05660337_0729</name>
</gene>
<dbReference type="Gene3D" id="1.10.1200.10">
    <property type="entry name" value="ACP-like"/>
    <property type="match status" value="1"/>
</dbReference>
<proteinExistence type="predicted"/>
<dbReference type="AlphaFoldDB" id="A0A1G9CMH2"/>
<dbReference type="PROSITE" id="PS50075">
    <property type="entry name" value="CARRIER"/>
    <property type="match status" value="1"/>
</dbReference>
<dbReference type="InterPro" id="IPR009081">
    <property type="entry name" value="PP-bd_ACP"/>
</dbReference>
<dbReference type="InterPro" id="IPR036736">
    <property type="entry name" value="ACP-like_sf"/>
</dbReference>
<dbReference type="EMBL" id="FNGA01000001">
    <property type="protein sequence ID" value="SDK52766.1"/>
    <property type="molecule type" value="Genomic_DNA"/>
</dbReference>